<protein>
    <submittedName>
        <fullName evidence="2">Uncharacterized protein</fullName>
    </submittedName>
</protein>
<gene>
    <name evidence="2" type="ORF">NVIE_008230</name>
</gene>
<proteinExistence type="predicted"/>
<dbReference type="STRING" id="926571.NVIE_008230"/>
<evidence type="ECO:0000313" key="2">
    <source>
        <dbReference type="EMBL" id="AIC15041.1"/>
    </source>
</evidence>
<dbReference type="HOGENOM" id="CLU_3282989_0_0_2"/>
<name>A0A060HN99_9ARCH</name>
<sequence>MPSKKEAPLAPKLVSGPAKTAEDLENEEYLRQLELAIENH</sequence>
<accession>A0A060HN99</accession>
<organism evidence="2 3">
    <name type="scientific">Nitrososphaera viennensis EN76</name>
    <dbReference type="NCBI Taxonomy" id="926571"/>
    <lineage>
        <taxon>Archaea</taxon>
        <taxon>Nitrososphaerota</taxon>
        <taxon>Nitrososphaeria</taxon>
        <taxon>Nitrososphaerales</taxon>
        <taxon>Nitrososphaeraceae</taxon>
        <taxon>Nitrososphaera</taxon>
    </lineage>
</organism>
<feature type="region of interest" description="Disordered" evidence="1">
    <location>
        <begin position="1"/>
        <end position="20"/>
    </location>
</feature>
<evidence type="ECO:0000256" key="1">
    <source>
        <dbReference type="SAM" id="MobiDB-lite"/>
    </source>
</evidence>
<dbReference type="EMBL" id="CP007536">
    <property type="protein sequence ID" value="AIC15041.1"/>
    <property type="molecule type" value="Genomic_DNA"/>
</dbReference>
<evidence type="ECO:0000313" key="3">
    <source>
        <dbReference type="Proteomes" id="UP000027093"/>
    </source>
</evidence>
<dbReference type="RefSeq" id="WP_258914162.1">
    <property type="nucleotide sequence ID" value="NZ_CP007536.1"/>
</dbReference>
<keyword evidence="3" id="KW-1185">Reference proteome</keyword>
<dbReference type="KEGG" id="nvn:NVIE_008230"/>
<dbReference type="GeneID" id="74946088"/>
<reference evidence="2 3" key="1">
    <citation type="journal article" date="2014" name="Int. J. Syst. Evol. Microbiol.">
        <title>Nitrososphaera viennensis gen. nov., sp. nov., an aerobic and mesophilic, ammonia-oxidizing archaeon from soil and a member of the archaeal phylum Thaumarchaeota.</title>
        <authorList>
            <person name="Stieglmeier M."/>
            <person name="Klingl A."/>
            <person name="Alves R.J."/>
            <person name="Rittmann S.K."/>
            <person name="Melcher M."/>
            <person name="Leisch N."/>
            <person name="Schleper C."/>
        </authorList>
    </citation>
    <scope>NUCLEOTIDE SEQUENCE [LARGE SCALE GENOMIC DNA]</scope>
    <source>
        <strain evidence="2">EN76</strain>
    </source>
</reference>
<dbReference type="Proteomes" id="UP000027093">
    <property type="component" value="Chromosome"/>
</dbReference>
<dbReference type="AlphaFoldDB" id="A0A060HN99"/>